<dbReference type="Pfam" id="PF13385">
    <property type="entry name" value="Laminin_G_3"/>
    <property type="match status" value="2"/>
</dbReference>
<evidence type="ECO:0000313" key="4">
    <source>
        <dbReference type="EMBL" id="TMM30537.1"/>
    </source>
</evidence>
<dbReference type="OrthoDB" id="976756at2"/>
<evidence type="ECO:0000256" key="1">
    <source>
        <dbReference type="ARBA" id="ARBA00022729"/>
    </source>
</evidence>
<dbReference type="RefSeq" id="WP_138535487.1">
    <property type="nucleotide sequence ID" value="NZ_VANR01000003.1"/>
</dbReference>
<keyword evidence="1 2" id="KW-0732">Signal</keyword>
<dbReference type="EMBL" id="VANR01000003">
    <property type="protein sequence ID" value="TMM30537.1"/>
    <property type="molecule type" value="Genomic_DNA"/>
</dbReference>
<dbReference type="InterPro" id="IPR026444">
    <property type="entry name" value="Secre_tail"/>
</dbReference>
<dbReference type="InterPro" id="IPR013783">
    <property type="entry name" value="Ig-like_fold"/>
</dbReference>
<evidence type="ECO:0000313" key="5">
    <source>
        <dbReference type="Proteomes" id="UP000307140"/>
    </source>
</evidence>
<accession>A0A5S3N5U1</accession>
<dbReference type="NCBIfam" id="TIGR04183">
    <property type="entry name" value="Por_Secre_tail"/>
    <property type="match status" value="1"/>
</dbReference>
<evidence type="ECO:0000259" key="3">
    <source>
        <dbReference type="Pfam" id="PF18962"/>
    </source>
</evidence>
<feature type="domain" description="Secretion system C-terminal sorting" evidence="3">
    <location>
        <begin position="2771"/>
        <end position="2841"/>
    </location>
</feature>
<dbReference type="Proteomes" id="UP000307140">
    <property type="component" value="Unassembled WGS sequence"/>
</dbReference>
<organism evidence="4 5">
    <name type="scientific">Polaribacter aestuariivivens</name>
    <dbReference type="NCBI Taxonomy" id="2304626"/>
    <lineage>
        <taxon>Bacteria</taxon>
        <taxon>Pseudomonadati</taxon>
        <taxon>Bacteroidota</taxon>
        <taxon>Flavobacteriia</taxon>
        <taxon>Flavobacteriales</taxon>
        <taxon>Flavobacteriaceae</taxon>
    </lineage>
</organism>
<sequence length="2845" mass="316767">MYKKLLIFLVAFWVFGNALHAQEQSDHKGAVLNGGAVFKDTDKNLQMQFQIGGSFLYDLNSNQHFKVDFPFGVNYVPNTFSENTFEVSKGYYEDNIRISWSVGANEENIQKFQIFRRRLGGQDSFQLIATLGTTVFEYLDTQVEGGVLYEYKVSALGISNIEQKFVTFIEGIGYRSPTAFVSGSITFEGGSPVKDVTVFAEPIGAEATSVGTSIQFTDFTEHIRLNNRFTNVSAQKLSVQGWFAPSINQENQKLFYFTDSNGIVYTLYFYYAPDGAGKKIMARFTEGSAVVHSFELRNSYPTGKINARGDDVFANIADITDTTFLHVSLVLENNSIPRVYINGRAINQTYVNGVKTINEGVSLPVLENVVSNNYANTLNLNFVGLGAEFVGYVDEFRLWRRALNNAEIRRDYKRYLDGSESGLAMYNRMDEGYGNFAYDLSKTGFNFHKRDLVKSIFDSENTKFSDVVPTKDQLGIFGITDEDGSYAISAIPYAGSGEQFKITPSFGVHKFKPASQTLFLGKEESVVNQVNFEDISSFKFNGKIVYDTRGVFNDLEITDPNLQNITEIRETGYNKYLVNGTTTIDKGQYYYDGGSVDTNTGNLTGGTLKRYPVLGVADANIYIDGNLVLDEDNQPVLTDAEGKFSINVPIGRHKIEVEKQGHVFSLNGRFPQKTNNAATNLFDFYEDQIQERWFIDETRVTVVGRVVGGRIESEKEIGFGFDGIKKHTNEVAEGEPENIETYSSVNNIGKATITLKGDKDSNDLDYVFETNAETGEYKIKLVPYIYNIVSNTGINILSNSSINSEFLDSDEVLDFTQIAQESTSTFTSEDGTEYVSEPYQYVKSFRYNSEVSLELIEQQYATSIDVEKIVNGQKVKESFKTDHLNEAIYLQAREYAFVMEVSQDYLNYDADANNPIRTKEFYNEGEFNITNNLEFEPSVGKINKGNKEQWVYKFTAGDPNISSADNFEYSINIKYDLPNSTSVTLTSSDDVVFKNKGIVLGFGAPEGSTFVTSAPQVPSIILRDPPGTRSFASITKGTSITFERSSSNFTNSNLSASLNVSLGPDVEISTGIGVAKTTKIDVTADQELGVSTSISRGREGVETQTFTFEQTISTSDDTDFVGAAGDLYIGNATNIKYGIINSLQLFHNAPTDAGVGSRTLQLKNKNDENVALHLYSQKANIIAEVPTNTFFTYSQKFILEELIPDLIENAKVQEAKEAVATEQVIPSSKYLYAQADLWKRVIQDNERSKFNALNNKASEEERIRNIIANSGVSNKDALYNLLRQNFSKNVSLDRGVQEIVNSVSTVTLDSKSYTKTIDLDVNIARSMGVEVDGVGATASFNTNEGTSKTETNNLTSENTTTFTYTLKDNDDNNRISVDVVNLFDGYGPIFASKGGVTSCPYEPEAVSFFFNDTNTDPNVIGTGGKILSEASVSLYKPVISVTSERLTGIPESDDAVFVLKLRNDSPVGQDLEHFLFIENGSLGLLTSNVDAQGVSVYLPYNEVVEFPVILKKNPSIDTYTFENIEVYLGDPCDGIRDILQTKNAETDLKKYPYIAKINLNVEFKKSCSKVTVSAPEENWVFNRNEAFSLDANGKVTNNTLPITFTDFNTDFAGFRKIELQYRNANASNWTKFKAYYGSQQLKDDAGDENGIVIESQNEFTFNWDIVGSKIADGNYQIRAVAFCTENITYESEIINGTINLTAPVLFGTPQPSDGILDIGEVISVRYNEAVNKGITTNITLRGLQNQQSIDHSVSVALDGSNNQIELPTQNLQSKNFTIQFWLDSKTTGTGVLLQQEDGPKISLNGDNVTFELDGASATTTIGANQYNFYSFIYKAGTNPQLEILQNGTVLKTETLTRELSFSNNNSIFIGGANVLGNIHDIRIWSKATTPGLATAEKDITLTGNEVNLVGYWPLSEGHGIVGVDKVRSRNAKVNLSWTIKPKGQGYEFSNNSFLTLDNVGFVQPTNFEDITLSFWIKASAGDSGTILSNGLGTDTAEEPILTNGFRNKWSLDLNSSGNLILFAENKQYAITSTSITDDNWHHVAMRLKRGANLTGFVDGKQVSSVSSQNIGGVAGSKILLGAKLNETLLGTITYENHLTAKIDELRLWNTSRSFEQIKRDRYFELDRETVGLLLYVNFNEEEANLTDKGPRYNVRKPDGVVQSFLSELNSAPRKFIEDSPAIKPSLKYINIPFSTVINNDEMIISPELTVEEWSLFEGQIVDVSVSEMYDVHFNKQLSPISFSAFVNRQEMEWFTAESTKEIVTEKIVNEPFSFTMDIVNKGGNNQDFSITGIPSYITASSISGTVKPNATKKITFVVDKELAMGTYNTNMYLQLNDGYSDRLNLQLRVIQQAPDWSVKAADYSYSMNLISQVKINGELSRDNYTKVGAFVEGNKRGEAYLVYDSNYDSYYAYLTVYSNVTSNETVTFKVWDALNGKIRIATIDGQQSTPFLENEVRGAKSSPVIFDSGDFSEQNISLNKGWTWVSFFVEDARFNNIDNAFSNLTLSDGDLIKHGSQFTRYENGFWSGSLTSLENKKAYKVRLNQQNDFQLKGNEVDVRAVNIAIESGWNWFAFPIHRNISVAEALAFFEPTDGDVVKDQFNFAIYDANAKEWTGTLRYFQANRGYMLRAAKAQTFNYPSTTNFAKSQGYQNPDNELIDVFAKYQSTMGIIAEVHGSEAYTYVKVYDIDNNLRGISKIEQVNNKRLAFINVFSNVDEQLSYRLSDDFNNEINLTENVIFTEDAVLGTLKTPIQLNQKALSTDSSIFKSVTLYPNPFSSEIIINSGDGTRISKIILYNTLGKKVLEQTVNSSNAKLNTDAIVAGVYMIKLINDKGNFITKKMVKTE</sequence>
<feature type="signal peptide" evidence="2">
    <location>
        <begin position="1"/>
        <end position="20"/>
    </location>
</feature>
<reference evidence="4 5" key="1">
    <citation type="submission" date="2019-05" db="EMBL/GenBank/DDBJ databases">
        <title>Polaribacter aestuariivivens sp. nov., isolated from a tidal flat.</title>
        <authorList>
            <person name="Yoon J.-H."/>
        </authorList>
    </citation>
    <scope>NUCLEOTIDE SEQUENCE [LARGE SCALE GENOMIC DNA]</scope>
    <source>
        <strain evidence="4 5">DBTF-3</strain>
    </source>
</reference>
<dbReference type="GO" id="GO:0005975">
    <property type="term" value="P:carbohydrate metabolic process"/>
    <property type="evidence" value="ECO:0007669"/>
    <property type="project" value="UniProtKB-ARBA"/>
</dbReference>
<feature type="chain" id="PRO_5024364664" evidence="2">
    <location>
        <begin position="21"/>
        <end position="2845"/>
    </location>
</feature>
<protein>
    <submittedName>
        <fullName evidence="4">T9SS type A sorting domain-containing protein</fullName>
    </submittedName>
</protein>
<dbReference type="Gene3D" id="2.60.120.200">
    <property type="match status" value="3"/>
</dbReference>
<comment type="caution">
    <text evidence="4">The sequence shown here is derived from an EMBL/GenBank/DDBJ whole genome shotgun (WGS) entry which is preliminary data.</text>
</comment>
<evidence type="ECO:0000256" key="2">
    <source>
        <dbReference type="SAM" id="SignalP"/>
    </source>
</evidence>
<dbReference type="Pfam" id="PF18962">
    <property type="entry name" value="Por_Secre_tail"/>
    <property type="match status" value="1"/>
</dbReference>
<dbReference type="Gene3D" id="2.60.40.10">
    <property type="entry name" value="Immunoglobulins"/>
    <property type="match status" value="1"/>
</dbReference>
<keyword evidence="5" id="KW-1185">Reference proteome</keyword>
<dbReference type="GO" id="GO:0004553">
    <property type="term" value="F:hydrolase activity, hydrolyzing O-glycosyl compounds"/>
    <property type="evidence" value="ECO:0007669"/>
    <property type="project" value="UniProtKB-ARBA"/>
</dbReference>
<dbReference type="SUPFAM" id="SSF49899">
    <property type="entry name" value="Concanavalin A-like lectins/glucanases"/>
    <property type="match status" value="3"/>
</dbReference>
<name>A0A5S3N5U1_9FLAO</name>
<gene>
    <name evidence="4" type="ORF">FDT66_07170</name>
</gene>
<proteinExistence type="predicted"/>
<dbReference type="InterPro" id="IPR013320">
    <property type="entry name" value="ConA-like_dom_sf"/>
</dbReference>